<keyword evidence="5" id="KW-0676">Redox-active center</keyword>
<protein>
    <recommendedName>
        <fullName evidence="6">Thioredoxin domain-containing protein</fullName>
    </recommendedName>
</protein>
<dbReference type="Proteomes" id="UP001275436">
    <property type="component" value="Unassembled WGS sequence"/>
</dbReference>
<evidence type="ECO:0000256" key="3">
    <source>
        <dbReference type="ARBA" id="ARBA00022968"/>
    </source>
</evidence>
<dbReference type="PANTHER" id="PTHR42852">
    <property type="entry name" value="THIOL:DISULFIDE INTERCHANGE PROTEIN DSBE"/>
    <property type="match status" value="1"/>
</dbReference>
<dbReference type="PANTHER" id="PTHR42852:SF6">
    <property type="entry name" value="THIOL:DISULFIDE INTERCHANGE PROTEIN DSBE"/>
    <property type="match status" value="1"/>
</dbReference>
<evidence type="ECO:0000256" key="2">
    <source>
        <dbReference type="ARBA" id="ARBA00022748"/>
    </source>
</evidence>
<evidence type="ECO:0000256" key="4">
    <source>
        <dbReference type="ARBA" id="ARBA00023157"/>
    </source>
</evidence>
<reference evidence="7 8" key="1">
    <citation type="submission" date="2023-02" db="EMBL/GenBank/DDBJ databases">
        <title>Oceanobacillus kimchii IFOP_LL358 isolated form Alexandrium catenella lab strain.</title>
        <authorList>
            <person name="Gajardo G."/>
            <person name="Ueki S."/>
            <person name="Maruyama F."/>
        </authorList>
    </citation>
    <scope>NUCLEOTIDE SEQUENCE [LARGE SCALE GENOMIC DNA]</scope>
    <source>
        <strain evidence="7 8">IFOP_LL358</strain>
    </source>
</reference>
<keyword evidence="3" id="KW-0735">Signal-anchor</keyword>
<evidence type="ECO:0000313" key="8">
    <source>
        <dbReference type="Proteomes" id="UP001275436"/>
    </source>
</evidence>
<dbReference type="Gene3D" id="3.40.30.10">
    <property type="entry name" value="Glutaredoxin"/>
    <property type="match status" value="1"/>
</dbReference>
<accession>A0ABQ5TKN1</accession>
<proteinExistence type="predicted"/>
<dbReference type="CDD" id="cd02966">
    <property type="entry name" value="TlpA_like_family"/>
    <property type="match status" value="1"/>
</dbReference>
<keyword evidence="2" id="KW-0201">Cytochrome c-type biogenesis</keyword>
<sequence>MSLDEPDFQLQQVNANNELETVQLSDLRRKGVMLNFWGTWCEPCKDEMPYMQDLYPEYKDKGIEIVAVSLDAMEIVVNRFIDN</sequence>
<evidence type="ECO:0000313" key="7">
    <source>
        <dbReference type="EMBL" id="GLO65082.1"/>
    </source>
</evidence>
<comment type="caution">
    <text evidence="7">The sequence shown here is derived from an EMBL/GenBank/DDBJ whole genome shotgun (WGS) entry which is preliminary data.</text>
</comment>
<name>A0ABQ5TKN1_9BACI</name>
<dbReference type="PROSITE" id="PS00194">
    <property type="entry name" value="THIOREDOXIN_1"/>
    <property type="match status" value="1"/>
</dbReference>
<organism evidence="7 8">
    <name type="scientific">Oceanobacillus kimchii</name>
    <dbReference type="NCBI Taxonomy" id="746691"/>
    <lineage>
        <taxon>Bacteria</taxon>
        <taxon>Bacillati</taxon>
        <taxon>Bacillota</taxon>
        <taxon>Bacilli</taxon>
        <taxon>Bacillales</taxon>
        <taxon>Bacillaceae</taxon>
        <taxon>Oceanobacillus</taxon>
    </lineage>
</organism>
<evidence type="ECO:0000259" key="6">
    <source>
        <dbReference type="PROSITE" id="PS51352"/>
    </source>
</evidence>
<dbReference type="SUPFAM" id="SSF52833">
    <property type="entry name" value="Thioredoxin-like"/>
    <property type="match status" value="1"/>
</dbReference>
<keyword evidence="4" id="KW-1015">Disulfide bond</keyword>
<dbReference type="InterPro" id="IPR017937">
    <property type="entry name" value="Thioredoxin_CS"/>
</dbReference>
<dbReference type="RefSeq" id="WP_317957748.1">
    <property type="nucleotide sequence ID" value="NZ_BSKO01000001.1"/>
</dbReference>
<dbReference type="EMBL" id="BSKO01000001">
    <property type="protein sequence ID" value="GLO65082.1"/>
    <property type="molecule type" value="Genomic_DNA"/>
</dbReference>
<feature type="domain" description="Thioredoxin" evidence="6">
    <location>
        <begin position="1"/>
        <end position="83"/>
    </location>
</feature>
<dbReference type="PROSITE" id="PS51352">
    <property type="entry name" value="THIOREDOXIN_2"/>
    <property type="match status" value="1"/>
</dbReference>
<evidence type="ECO:0000256" key="1">
    <source>
        <dbReference type="ARBA" id="ARBA00004196"/>
    </source>
</evidence>
<dbReference type="InterPro" id="IPR013766">
    <property type="entry name" value="Thioredoxin_domain"/>
</dbReference>
<keyword evidence="8" id="KW-1185">Reference proteome</keyword>
<dbReference type="InterPro" id="IPR000866">
    <property type="entry name" value="AhpC/TSA"/>
</dbReference>
<evidence type="ECO:0000256" key="5">
    <source>
        <dbReference type="ARBA" id="ARBA00023284"/>
    </source>
</evidence>
<dbReference type="InterPro" id="IPR050553">
    <property type="entry name" value="Thioredoxin_ResA/DsbE_sf"/>
</dbReference>
<gene>
    <name evidence="7" type="ORF">MACH08_08660</name>
</gene>
<comment type="subcellular location">
    <subcellularLocation>
        <location evidence="1">Cell envelope</location>
    </subcellularLocation>
</comment>
<keyword evidence="3" id="KW-0812">Transmembrane</keyword>
<dbReference type="InterPro" id="IPR036249">
    <property type="entry name" value="Thioredoxin-like_sf"/>
</dbReference>
<dbReference type="Pfam" id="PF00578">
    <property type="entry name" value="AhpC-TSA"/>
    <property type="match status" value="1"/>
</dbReference>